<organism evidence="1 2">
    <name type="scientific">Neosynechococcus sphagnicola sy1</name>
    <dbReference type="NCBI Taxonomy" id="1497020"/>
    <lineage>
        <taxon>Bacteria</taxon>
        <taxon>Bacillati</taxon>
        <taxon>Cyanobacteriota</taxon>
        <taxon>Cyanophyceae</taxon>
        <taxon>Neosynechococcales</taxon>
        <taxon>Neosynechococcaceae</taxon>
        <taxon>Neosynechococcus</taxon>
    </lineage>
</organism>
<keyword evidence="2" id="KW-1185">Reference proteome</keyword>
<evidence type="ECO:0000313" key="2">
    <source>
        <dbReference type="Proteomes" id="UP000030170"/>
    </source>
</evidence>
<evidence type="ECO:0008006" key="3">
    <source>
        <dbReference type="Google" id="ProtNLM"/>
    </source>
</evidence>
<dbReference type="RefSeq" id="WP_036535381.1">
    <property type="nucleotide sequence ID" value="NZ_JJML01000044.1"/>
</dbReference>
<dbReference type="InterPro" id="IPR011049">
    <property type="entry name" value="Serralysin-like_metalloprot_C"/>
</dbReference>
<comment type="caution">
    <text evidence="1">The sequence shown here is derived from an EMBL/GenBank/DDBJ whole genome shotgun (WGS) entry which is preliminary data.</text>
</comment>
<dbReference type="Proteomes" id="UP000030170">
    <property type="component" value="Unassembled WGS sequence"/>
</dbReference>
<reference evidence="1 2" key="1">
    <citation type="journal article" date="2014" name="Mol. Ecol.">
        <title>Evolution of Synechococcus.</title>
        <authorList>
            <person name="Dvorak P."/>
            <person name="Casamatta D."/>
            <person name="Hasler P."/>
            <person name="Poulickova A."/>
            <person name="Ondrej V."/>
            <person name="Sanges R."/>
        </authorList>
    </citation>
    <scope>NUCLEOTIDE SEQUENCE [LARGE SCALE GENOMIC DNA]</scope>
    <source>
        <strain evidence="1 2">CAUP A 1101</strain>
    </source>
</reference>
<name>A0A098TII9_9CYAN</name>
<dbReference type="OrthoDB" id="574739at2"/>
<gene>
    <name evidence="1" type="ORF">DO97_14290</name>
</gene>
<dbReference type="EMBL" id="JJML01000044">
    <property type="protein sequence ID" value="KGF71924.1"/>
    <property type="molecule type" value="Genomic_DNA"/>
</dbReference>
<dbReference type="SUPFAM" id="SSF51120">
    <property type="entry name" value="beta-Roll"/>
    <property type="match status" value="1"/>
</dbReference>
<proteinExistence type="predicted"/>
<dbReference type="AlphaFoldDB" id="A0A098TII9"/>
<accession>A0A098TII9</accession>
<protein>
    <recommendedName>
        <fullName evidence="3">Calcium-binding protein</fullName>
    </recommendedName>
</protein>
<dbReference type="STRING" id="1497020.DO97_14290"/>
<evidence type="ECO:0000313" key="1">
    <source>
        <dbReference type="EMBL" id="KGF71924.1"/>
    </source>
</evidence>
<sequence>MGAATIPSRGGSGNDRFIFDTGVPFDSSTIGIDTITDFASGQDYLVLDRTTFTQLGTTVSFAAVGTEADAATSAALITYITATGSLYYNQNGSNTGFGLGGQFADLSDGLGLTTTDFSINP</sequence>
<dbReference type="Gene3D" id="2.150.10.10">
    <property type="entry name" value="Serralysin-like metalloprotease, C-terminal"/>
    <property type="match status" value="1"/>
</dbReference>